<dbReference type="Pfam" id="PF02653">
    <property type="entry name" value="BPD_transp_2"/>
    <property type="match status" value="1"/>
</dbReference>
<organism evidence="7">
    <name type="scientific">Vecturithrix granuli</name>
    <dbReference type="NCBI Taxonomy" id="1499967"/>
    <lineage>
        <taxon>Bacteria</taxon>
        <taxon>Candidatus Moduliflexota</taxon>
        <taxon>Candidatus Vecturitrichia</taxon>
        <taxon>Candidatus Vecturitrichales</taxon>
        <taxon>Candidatus Vecturitrichaceae</taxon>
        <taxon>Candidatus Vecturithrix</taxon>
    </lineage>
</organism>
<feature type="transmembrane region" description="Helical" evidence="6">
    <location>
        <begin position="228"/>
        <end position="249"/>
    </location>
</feature>
<feature type="transmembrane region" description="Helical" evidence="6">
    <location>
        <begin position="255"/>
        <end position="275"/>
    </location>
</feature>
<evidence type="ECO:0000256" key="5">
    <source>
        <dbReference type="ARBA" id="ARBA00023136"/>
    </source>
</evidence>
<feature type="transmembrane region" description="Helical" evidence="6">
    <location>
        <begin position="24"/>
        <end position="44"/>
    </location>
</feature>
<proteinExistence type="predicted"/>
<evidence type="ECO:0000256" key="1">
    <source>
        <dbReference type="ARBA" id="ARBA00004651"/>
    </source>
</evidence>
<evidence type="ECO:0000256" key="4">
    <source>
        <dbReference type="ARBA" id="ARBA00022989"/>
    </source>
</evidence>
<feature type="transmembrane region" description="Helical" evidence="6">
    <location>
        <begin position="176"/>
        <end position="196"/>
    </location>
</feature>
<dbReference type="GO" id="GO:0005886">
    <property type="term" value="C:plasma membrane"/>
    <property type="evidence" value="ECO:0007669"/>
    <property type="project" value="UniProtKB-SubCell"/>
</dbReference>
<feature type="transmembrane region" description="Helical" evidence="6">
    <location>
        <begin position="107"/>
        <end position="131"/>
    </location>
</feature>
<dbReference type="Proteomes" id="UP000030661">
    <property type="component" value="Unassembled WGS sequence"/>
</dbReference>
<dbReference type="CDD" id="cd06579">
    <property type="entry name" value="TM_PBP1_transp_AraH_like"/>
    <property type="match status" value="1"/>
</dbReference>
<evidence type="ECO:0000256" key="3">
    <source>
        <dbReference type="ARBA" id="ARBA00022692"/>
    </source>
</evidence>
<evidence type="ECO:0000313" key="7">
    <source>
        <dbReference type="EMBL" id="GAK61659.1"/>
    </source>
</evidence>
<dbReference type="EMBL" id="DF820481">
    <property type="protein sequence ID" value="GAK61659.1"/>
    <property type="molecule type" value="Genomic_DNA"/>
</dbReference>
<dbReference type="GO" id="GO:0022857">
    <property type="term" value="F:transmembrane transporter activity"/>
    <property type="evidence" value="ECO:0007669"/>
    <property type="project" value="InterPro"/>
</dbReference>
<comment type="subcellular location">
    <subcellularLocation>
        <location evidence="1">Cell membrane</location>
        <topology evidence="1">Multi-pass membrane protein</topology>
    </subcellularLocation>
</comment>
<dbReference type="AlphaFoldDB" id="A0A081CAQ4"/>
<evidence type="ECO:0000256" key="6">
    <source>
        <dbReference type="SAM" id="Phobius"/>
    </source>
</evidence>
<keyword evidence="2" id="KW-1003">Cell membrane</keyword>
<feature type="transmembrane region" description="Helical" evidence="6">
    <location>
        <begin position="56"/>
        <end position="76"/>
    </location>
</feature>
<gene>
    <name evidence="7" type="ORF">U27_01560</name>
</gene>
<dbReference type="HOGENOM" id="CLU_028880_4_0_0"/>
<evidence type="ECO:0000313" key="8">
    <source>
        <dbReference type="Proteomes" id="UP000030661"/>
    </source>
</evidence>
<dbReference type="PANTHER" id="PTHR32196">
    <property type="entry name" value="ABC TRANSPORTER PERMEASE PROTEIN YPHD-RELATED-RELATED"/>
    <property type="match status" value="1"/>
</dbReference>
<keyword evidence="3 6" id="KW-0812">Transmembrane</keyword>
<feature type="transmembrane region" description="Helical" evidence="6">
    <location>
        <begin position="138"/>
        <end position="156"/>
    </location>
</feature>
<reference evidence="7" key="1">
    <citation type="journal article" date="2015" name="PeerJ">
        <title>First genomic representation of candidate bacterial phylum KSB3 points to enhanced environmental sensing as a trigger of wastewater bulking.</title>
        <authorList>
            <person name="Sekiguchi Y."/>
            <person name="Ohashi A."/>
            <person name="Parks D.H."/>
            <person name="Yamauchi T."/>
            <person name="Tyson G.W."/>
            <person name="Hugenholtz P."/>
        </authorList>
    </citation>
    <scope>NUCLEOTIDE SEQUENCE [LARGE SCALE GENOMIC DNA]</scope>
</reference>
<keyword evidence="5 6" id="KW-0472">Membrane</keyword>
<keyword evidence="4 6" id="KW-1133">Transmembrane helix</keyword>
<dbReference type="PANTHER" id="PTHR32196:SF72">
    <property type="entry name" value="RIBOSE IMPORT PERMEASE PROTEIN RBSC"/>
    <property type="match status" value="1"/>
</dbReference>
<keyword evidence="8" id="KW-1185">Reference proteome</keyword>
<evidence type="ECO:0000256" key="2">
    <source>
        <dbReference type="ARBA" id="ARBA00022475"/>
    </source>
</evidence>
<name>A0A081CAQ4_VECG1</name>
<dbReference type="InterPro" id="IPR001851">
    <property type="entry name" value="ABC_transp_permease"/>
</dbReference>
<accession>A0A081CAQ4</accession>
<dbReference type="STRING" id="1499967.U27_01560"/>
<protein>
    <recommendedName>
        <fullName evidence="9">ABC transporter permease</fullName>
    </recommendedName>
</protein>
<dbReference type="eggNOG" id="COG1172">
    <property type="taxonomic scope" value="Bacteria"/>
</dbReference>
<sequence length="334" mass="35740">MGQHVTVAEEFSAKINEERRKARIIDLAPLGIFLLMTILMSIFIEGFFTVSNFISILNQIASPLVLAVGLTFVIVLGSIDLSVEGVMGFTGSIITLLVLNNKTPYDLGVWGILLSVLAGTLVGVITGLLHVKLRIPSFMVTFGVASIITGIGILSYRGRPASVLEPMFVDISQGTVFGIPYLTWFAFLVCLIGYIIQEYTAIGKHVFAIGENESILRSTGINVDRIKIIVFTWCAFCASIAGIFGAIRLKRGEVIIGYGFLFYTITAVVVGGTSLSGGKGGVLQSLVGVFIVTVIQSSLILLGVNPYVQSAIQGSIIILAVALTVARGKKFIIK</sequence>
<evidence type="ECO:0008006" key="9">
    <source>
        <dbReference type="Google" id="ProtNLM"/>
    </source>
</evidence>
<feature type="transmembrane region" description="Helical" evidence="6">
    <location>
        <begin position="282"/>
        <end position="301"/>
    </location>
</feature>